<feature type="transmembrane region" description="Helical" evidence="8">
    <location>
        <begin position="81"/>
        <end position="104"/>
    </location>
</feature>
<feature type="domain" description="Glycosyltransferase 2-like" evidence="9">
    <location>
        <begin position="118"/>
        <end position="285"/>
    </location>
</feature>
<dbReference type="EC" id="2.4.-.-" evidence="10"/>
<gene>
    <name evidence="10" type="ORF">NWT39_11770</name>
</gene>
<dbReference type="EMBL" id="CP103305">
    <property type="protein sequence ID" value="UVS68573.1"/>
    <property type="molecule type" value="Genomic_DNA"/>
</dbReference>
<feature type="compositionally biased region" description="Low complexity" evidence="7">
    <location>
        <begin position="19"/>
        <end position="28"/>
    </location>
</feature>
<keyword evidence="8" id="KW-1133">Transmembrane helix</keyword>
<dbReference type="GeneID" id="74947627"/>
<feature type="transmembrane region" description="Helical" evidence="8">
    <location>
        <begin position="54"/>
        <end position="75"/>
    </location>
</feature>
<evidence type="ECO:0000256" key="5">
    <source>
        <dbReference type="ARBA" id="ARBA00022679"/>
    </source>
</evidence>
<feature type="transmembrane region" description="Helical" evidence="8">
    <location>
        <begin position="428"/>
        <end position="448"/>
    </location>
</feature>
<comment type="similarity">
    <text evidence="2">Belongs to the NodC/HAS family.</text>
</comment>
<evidence type="ECO:0000256" key="7">
    <source>
        <dbReference type="SAM" id="MobiDB-lite"/>
    </source>
</evidence>
<keyword evidence="4 10" id="KW-0328">Glycosyltransferase</keyword>
<keyword evidence="8" id="KW-0812">Transmembrane</keyword>
<evidence type="ECO:0000256" key="4">
    <source>
        <dbReference type="ARBA" id="ARBA00022676"/>
    </source>
</evidence>
<keyword evidence="6 8" id="KW-0472">Membrane</keyword>
<evidence type="ECO:0000259" key="9">
    <source>
        <dbReference type="Pfam" id="PF00535"/>
    </source>
</evidence>
<dbReference type="CDD" id="cd06423">
    <property type="entry name" value="CESA_like"/>
    <property type="match status" value="1"/>
</dbReference>
<dbReference type="GO" id="GO:0085029">
    <property type="term" value="P:extracellular matrix assembly"/>
    <property type="evidence" value="ECO:0007669"/>
    <property type="project" value="TreeGrafter"/>
</dbReference>
<feature type="region of interest" description="Disordered" evidence="7">
    <location>
        <begin position="1"/>
        <end position="39"/>
    </location>
</feature>
<dbReference type="Proteomes" id="UP001059771">
    <property type="component" value="Chromosome"/>
</dbReference>
<feature type="compositionally biased region" description="Pro residues" evidence="7">
    <location>
        <begin position="1"/>
        <end position="18"/>
    </location>
</feature>
<dbReference type="RefSeq" id="WP_227717359.1">
    <property type="nucleotide sequence ID" value="NZ_CP103305.1"/>
</dbReference>
<name>A0A977ID52_9ARCH</name>
<evidence type="ECO:0000256" key="2">
    <source>
        <dbReference type="ARBA" id="ARBA00006782"/>
    </source>
</evidence>
<reference evidence="10" key="1">
    <citation type="submission" date="2022-08" db="EMBL/GenBank/DDBJ databases">
        <title>Dynamic responses of ammonia-oxidizing microbial communities induced by reactive oxygen species (ROS) in fluctuating redox aquifers.</title>
        <authorList>
            <person name="Wang P."/>
            <person name="Wang H."/>
        </authorList>
    </citation>
    <scope>NUCLEOTIDE SEQUENCE</scope>
    <source>
        <strain evidence="10">PLX03</strain>
    </source>
</reference>
<protein>
    <submittedName>
        <fullName evidence="10">Glycosyltransferase</fullName>
        <ecNumber evidence="10">2.4.-.-</ecNumber>
    </submittedName>
</protein>
<feature type="transmembrane region" description="Helical" evidence="8">
    <location>
        <begin position="468"/>
        <end position="485"/>
    </location>
</feature>
<dbReference type="GO" id="GO:0050501">
    <property type="term" value="F:hyaluronan synthase activity"/>
    <property type="evidence" value="ECO:0007669"/>
    <property type="project" value="TreeGrafter"/>
</dbReference>
<evidence type="ECO:0000256" key="1">
    <source>
        <dbReference type="ARBA" id="ARBA00004236"/>
    </source>
</evidence>
<dbReference type="InterPro" id="IPR029044">
    <property type="entry name" value="Nucleotide-diphossugar_trans"/>
</dbReference>
<dbReference type="AlphaFoldDB" id="A0A977ID52"/>
<evidence type="ECO:0000256" key="3">
    <source>
        <dbReference type="ARBA" id="ARBA00022475"/>
    </source>
</evidence>
<feature type="compositionally biased region" description="Polar residues" evidence="7">
    <location>
        <begin position="29"/>
        <end position="39"/>
    </location>
</feature>
<comment type="subcellular location">
    <subcellularLocation>
        <location evidence="1">Cell membrane</location>
    </subcellularLocation>
</comment>
<keyword evidence="3" id="KW-1003">Cell membrane</keyword>
<dbReference type="SUPFAM" id="SSF53448">
    <property type="entry name" value="Nucleotide-diphospho-sugar transferases"/>
    <property type="match status" value="1"/>
</dbReference>
<evidence type="ECO:0000313" key="10">
    <source>
        <dbReference type="EMBL" id="UVS68573.1"/>
    </source>
</evidence>
<dbReference type="GO" id="GO:0005886">
    <property type="term" value="C:plasma membrane"/>
    <property type="evidence" value="ECO:0007669"/>
    <property type="project" value="UniProtKB-SubCell"/>
</dbReference>
<organism evidence="10">
    <name type="scientific">Nitrososphaera viennensis</name>
    <dbReference type="NCBI Taxonomy" id="1034015"/>
    <lineage>
        <taxon>Archaea</taxon>
        <taxon>Nitrososphaerota</taxon>
        <taxon>Nitrososphaeria</taxon>
        <taxon>Nitrososphaerales</taxon>
        <taxon>Nitrososphaeraceae</taxon>
        <taxon>Nitrososphaera</taxon>
    </lineage>
</organism>
<sequence>MIEQPPPSSDQQQPPPPAQSSSSLPSSSTITTPAAMSGQQIGKSGRIHVSKKAWVVRSLTILAVLGIIAYTIVLSLQMNDWFILASVIFPLHSLTALVVGWIFFKSPATGKAGDDLVTVIIPVYNQNVMIESVIDAVFQSTYKNLEVVAVDDGSKDGTQEILNRLAAKHPALKVVHKKNEGKRKAIASAFYNSKGNFLIFIDSDSIVDRNAIMELLKAFKGDPRVGAVVGHAKVWNADKNALTKCQDVWYDNSFNVRKSAESYFGSVMCCSGCLSGYRREAIADYLPYWTKAKTPIADDREMTSFVISPNKAKEMMAPATKNMMRWMARYDDAEDRSLTGQALLDWKAVYVPTALVYTEVPEKMRMFVKQQKRWKRGTMRVNFFVSAFFWRRNPVMAFLIFYLEFMHTFISPLLITTAFIYEPLMLGNYWVPSLLFASLMLMGLAQGADYKFRDPSSKHWYYKPFENMLAAFVLSWLIFPALWSLRKNDWGTR</sequence>
<dbReference type="Pfam" id="PF00535">
    <property type="entry name" value="Glycos_transf_2"/>
    <property type="match status" value="1"/>
</dbReference>
<evidence type="ECO:0000256" key="6">
    <source>
        <dbReference type="ARBA" id="ARBA00023136"/>
    </source>
</evidence>
<keyword evidence="5 10" id="KW-0808">Transferase</keyword>
<evidence type="ECO:0000256" key="8">
    <source>
        <dbReference type="SAM" id="Phobius"/>
    </source>
</evidence>
<dbReference type="PANTHER" id="PTHR22913">
    <property type="entry name" value="HYALURONAN SYNTHASE"/>
    <property type="match status" value="1"/>
</dbReference>
<proteinExistence type="inferred from homology"/>
<dbReference type="GO" id="GO:0030213">
    <property type="term" value="P:hyaluronan biosynthetic process"/>
    <property type="evidence" value="ECO:0007669"/>
    <property type="project" value="TreeGrafter"/>
</dbReference>
<accession>A0A977ID52</accession>
<dbReference type="InterPro" id="IPR001173">
    <property type="entry name" value="Glyco_trans_2-like"/>
</dbReference>
<dbReference type="Gene3D" id="3.90.550.10">
    <property type="entry name" value="Spore Coat Polysaccharide Biosynthesis Protein SpsA, Chain A"/>
    <property type="match status" value="1"/>
</dbReference>
<dbReference type="PANTHER" id="PTHR22913:SF12">
    <property type="entry name" value="MANNURONAN SYNTHASE"/>
    <property type="match status" value="1"/>
</dbReference>
<feature type="transmembrane region" description="Helical" evidence="8">
    <location>
        <begin position="396"/>
        <end position="421"/>
    </location>
</feature>